<organism evidence="8">
    <name type="scientific">Lentimicrobium saccharophilum</name>
    <dbReference type="NCBI Taxonomy" id="1678841"/>
    <lineage>
        <taxon>Bacteria</taxon>
        <taxon>Pseudomonadati</taxon>
        <taxon>Bacteroidota</taxon>
        <taxon>Bacteroidia</taxon>
        <taxon>Bacteroidales</taxon>
        <taxon>Lentimicrobiaceae</taxon>
        <taxon>Lentimicrobium</taxon>
    </lineage>
</organism>
<dbReference type="RefSeq" id="WP_082189469.1">
    <property type="nucleotide sequence ID" value="NZ_DF968182.1"/>
</dbReference>
<keyword evidence="9" id="KW-1185">Reference proteome</keyword>
<evidence type="ECO:0000256" key="3">
    <source>
        <dbReference type="ARBA" id="ARBA00022898"/>
    </source>
</evidence>
<accession>A0A0S7BQV8</accession>
<dbReference type="AlphaFoldDB" id="A0A0S7BQV8"/>
<dbReference type="GO" id="GO:0006567">
    <property type="term" value="P:L-threonine catabolic process"/>
    <property type="evidence" value="ECO:0007669"/>
    <property type="project" value="TreeGrafter"/>
</dbReference>
<dbReference type="PANTHER" id="PTHR48078:SF6">
    <property type="entry name" value="L-THREONINE DEHYDRATASE CATABOLIC TDCB"/>
    <property type="match status" value="1"/>
</dbReference>
<gene>
    <name evidence="8" type="ORF">TBC1_11769</name>
</gene>
<comment type="cofactor">
    <cofactor evidence="1 6">
        <name>pyridoxal 5'-phosphate</name>
        <dbReference type="ChEBI" id="CHEBI:597326"/>
    </cofactor>
</comment>
<dbReference type="InterPro" id="IPR036052">
    <property type="entry name" value="TrpB-like_PALP_sf"/>
</dbReference>
<dbReference type="GO" id="GO:0003941">
    <property type="term" value="F:L-serine ammonia-lyase activity"/>
    <property type="evidence" value="ECO:0007669"/>
    <property type="project" value="TreeGrafter"/>
</dbReference>
<dbReference type="OrthoDB" id="9778118at2"/>
<dbReference type="Gene3D" id="3.40.50.1100">
    <property type="match status" value="2"/>
</dbReference>
<dbReference type="EC" id="4.2.3.1" evidence="5"/>
<proteinExistence type="inferred from homology"/>
<keyword evidence="3 6" id="KW-0663">Pyridoxal phosphate</keyword>
<dbReference type="Proteomes" id="UP000053091">
    <property type="component" value="Unassembled WGS sequence"/>
</dbReference>
<dbReference type="EMBL" id="DF968182">
    <property type="protein sequence ID" value="GAP42637.1"/>
    <property type="molecule type" value="Genomic_DNA"/>
</dbReference>
<dbReference type="GO" id="GO:0009088">
    <property type="term" value="P:threonine biosynthetic process"/>
    <property type="evidence" value="ECO:0007669"/>
    <property type="project" value="UniProtKB-UniRule"/>
</dbReference>
<reference evidence="8" key="1">
    <citation type="journal article" date="2015" name="Genome Announc.">
        <title>Draft Genome Sequence of Bacteroidales Strain TBC1, a Novel Isolate from a Methanogenic Wastewater Treatment System.</title>
        <authorList>
            <person name="Tourlousse D.M."/>
            <person name="Matsuura N."/>
            <person name="Sun L."/>
            <person name="Toyonaga M."/>
            <person name="Kuroda K."/>
            <person name="Ohashi A."/>
            <person name="Cruz R."/>
            <person name="Yamaguchi T."/>
            <person name="Sekiguchi Y."/>
        </authorList>
    </citation>
    <scope>NUCLEOTIDE SEQUENCE [LARGE SCALE GENOMIC DNA]</scope>
    <source>
        <strain evidence="8">TBC1</strain>
    </source>
</reference>
<evidence type="ECO:0000259" key="7">
    <source>
        <dbReference type="Pfam" id="PF00291"/>
    </source>
</evidence>
<keyword evidence="4" id="KW-0456">Lyase</keyword>
<dbReference type="Pfam" id="PF00291">
    <property type="entry name" value="PALP"/>
    <property type="match status" value="1"/>
</dbReference>
<dbReference type="InterPro" id="IPR001926">
    <property type="entry name" value="TrpB-like_PALP"/>
</dbReference>
<dbReference type="InterPro" id="IPR050147">
    <property type="entry name" value="Ser/Thr_Dehydratase"/>
</dbReference>
<dbReference type="GO" id="GO:0009097">
    <property type="term" value="P:isoleucine biosynthetic process"/>
    <property type="evidence" value="ECO:0007669"/>
    <property type="project" value="TreeGrafter"/>
</dbReference>
<dbReference type="GO" id="GO:0004794">
    <property type="term" value="F:threonine deaminase activity"/>
    <property type="evidence" value="ECO:0007669"/>
    <property type="project" value="TreeGrafter"/>
</dbReference>
<sequence>MNSKFSYQCNDCGREIPGEGIVYLCSECAGRQKAGQPPAGILKVIYNPLLLRGLTFKKLEENRFIDLLPFNDTRSLPFLRTGNTPLYRISGRETAIRGHELFIKDDSQNPTFSFKDRASAVVSAFAKEQEISTIVAASTGNAGSSLAGMCAAQGQKAVIFAPASAPAAKLTQILMYGAVLVPVNGNYDIAFDLSIEATKHFGWYNRNTAYNPLTIEGKKTAAFEIYSQLGHRIPDRIFVPVGDGVIISGIYKGFEDMLKSGITDSMPEIVAVQAEGSSNLVDNIGKKEFNYTPSSTLADSISVDIPRNFRMAEKYLLQYKGKTLKVSDWQILEASRQLAAQTGLFAEPAAAAAYAGYLLTCATGITGKGSINVLLLTGSGLKDLKSVQPLLHIPEAVSPDIHSVTSLLKENTDLL</sequence>
<comment type="similarity">
    <text evidence="2">Belongs to the threonine synthase family.</text>
</comment>
<name>A0A0S7BQV8_9BACT</name>
<dbReference type="SUPFAM" id="SSF53686">
    <property type="entry name" value="Tryptophan synthase beta subunit-like PLP-dependent enzymes"/>
    <property type="match status" value="1"/>
</dbReference>
<evidence type="ECO:0000256" key="5">
    <source>
        <dbReference type="NCBIfam" id="TIGR00260"/>
    </source>
</evidence>
<dbReference type="STRING" id="1678841.TBC1_11769"/>
<dbReference type="NCBIfam" id="TIGR00260">
    <property type="entry name" value="thrC"/>
    <property type="match status" value="1"/>
</dbReference>
<dbReference type="GO" id="GO:0006565">
    <property type="term" value="P:L-serine catabolic process"/>
    <property type="evidence" value="ECO:0007669"/>
    <property type="project" value="TreeGrafter"/>
</dbReference>
<evidence type="ECO:0000313" key="8">
    <source>
        <dbReference type="EMBL" id="GAP42637.1"/>
    </source>
</evidence>
<feature type="modified residue" description="N6-(pyridoxal phosphate)lysine" evidence="6">
    <location>
        <position position="115"/>
    </location>
</feature>
<evidence type="ECO:0000256" key="2">
    <source>
        <dbReference type="ARBA" id="ARBA00005517"/>
    </source>
</evidence>
<evidence type="ECO:0000256" key="6">
    <source>
        <dbReference type="PIRSR" id="PIRSR604450-51"/>
    </source>
</evidence>
<evidence type="ECO:0000256" key="4">
    <source>
        <dbReference type="ARBA" id="ARBA00023239"/>
    </source>
</evidence>
<feature type="domain" description="Tryptophan synthase beta chain-like PALP" evidence="7">
    <location>
        <begin position="81"/>
        <end position="377"/>
    </location>
</feature>
<dbReference type="PANTHER" id="PTHR48078">
    <property type="entry name" value="THREONINE DEHYDRATASE, MITOCHONDRIAL-RELATED"/>
    <property type="match status" value="1"/>
</dbReference>
<protein>
    <recommendedName>
        <fullName evidence="5">Threonine synthase</fullName>
        <ecNumber evidence="5">4.2.3.1</ecNumber>
    </recommendedName>
</protein>
<evidence type="ECO:0000313" key="9">
    <source>
        <dbReference type="Proteomes" id="UP000053091"/>
    </source>
</evidence>
<evidence type="ECO:0000256" key="1">
    <source>
        <dbReference type="ARBA" id="ARBA00001933"/>
    </source>
</evidence>
<dbReference type="InterPro" id="IPR004450">
    <property type="entry name" value="Thr_synthase-like"/>
</dbReference>
<dbReference type="GO" id="GO:0004795">
    <property type="term" value="F:threonine synthase activity"/>
    <property type="evidence" value="ECO:0007669"/>
    <property type="project" value="UniProtKB-UniRule"/>
</dbReference>